<keyword evidence="3" id="KW-1185">Reference proteome</keyword>
<dbReference type="EMBL" id="VSRR010027156">
    <property type="protein sequence ID" value="MPC68034.1"/>
    <property type="molecule type" value="Genomic_DNA"/>
</dbReference>
<dbReference type="AlphaFoldDB" id="A0A5B7HHF2"/>
<comment type="caution">
    <text evidence="2">The sequence shown here is derived from an EMBL/GenBank/DDBJ whole genome shotgun (WGS) entry which is preliminary data.</text>
</comment>
<reference evidence="2 3" key="1">
    <citation type="submission" date="2019-05" db="EMBL/GenBank/DDBJ databases">
        <title>Another draft genome of Portunus trituberculatus and its Hox gene families provides insights of decapod evolution.</title>
        <authorList>
            <person name="Jeong J.-H."/>
            <person name="Song I."/>
            <person name="Kim S."/>
            <person name="Choi T."/>
            <person name="Kim D."/>
            <person name="Ryu S."/>
            <person name="Kim W."/>
        </authorList>
    </citation>
    <scope>NUCLEOTIDE SEQUENCE [LARGE SCALE GENOMIC DNA]</scope>
    <source>
        <tissue evidence="2">Muscle</tissue>
    </source>
</reference>
<organism evidence="2 3">
    <name type="scientific">Portunus trituberculatus</name>
    <name type="common">Swimming crab</name>
    <name type="synonym">Neptunus trituberculatus</name>
    <dbReference type="NCBI Taxonomy" id="210409"/>
    <lineage>
        <taxon>Eukaryota</taxon>
        <taxon>Metazoa</taxon>
        <taxon>Ecdysozoa</taxon>
        <taxon>Arthropoda</taxon>
        <taxon>Crustacea</taxon>
        <taxon>Multicrustacea</taxon>
        <taxon>Malacostraca</taxon>
        <taxon>Eumalacostraca</taxon>
        <taxon>Eucarida</taxon>
        <taxon>Decapoda</taxon>
        <taxon>Pleocyemata</taxon>
        <taxon>Brachyura</taxon>
        <taxon>Eubrachyura</taxon>
        <taxon>Portunoidea</taxon>
        <taxon>Portunidae</taxon>
        <taxon>Portuninae</taxon>
        <taxon>Portunus</taxon>
    </lineage>
</organism>
<evidence type="ECO:0000256" key="1">
    <source>
        <dbReference type="SAM" id="MobiDB-lite"/>
    </source>
</evidence>
<gene>
    <name evidence="2" type="ORF">E2C01_062224</name>
</gene>
<sequence>MSHEGGQAGNEEGAETVGDYAGDEVRQDRCAMTRGGGELGKARRDEKQVEEKAGQREAGARQDGSGGGVVGRWHAQGDSH</sequence>
<dbReference type="Proteomes" id="UP000324222">
    <property type="component" value="Unassembled WGS sequence"/>
</dbReference>
<evidence type="ECO:0000313" key="3">
    <source>
        <dbReference type="Proteomes" id="UP000324222"/>
    </source>
</evidence>
<proteinExistence type="predicted"/>
<evidence type="ECO:0000313" key="2">
    <source>
        <dbReference type="EMBL" id="MPC68034.1"/>
    </source>
</evidence>
<protein>
    <submittedName>
        <fullName evidence="2">Uncharacterized protein</fullName>
    </submittedName>
</protein>
<name>A0A5B7HHF2_PORTR</name>
<accession>A0A5B7HHF2</accession>
<feature type="compositionally biased region" description="Basic and acidic residues" evidence="1">
    <location>
        <begin position="40"/>
        <end position="60"/>
    </location>
</feature>
<feature type="region of interest" description="Disordered" evidence="1">
    <location>
        <begin position="1"/>
        <end position="80"/>
    </location>
</feature>